<comment type="caution">
    <text evidence="1">The sequence shown here is derived from an EMBL/GenBank/DDBJ whole genome shotgun (WGS) entry which is preliminary data.</text>
</comment>
<proteinExistence type="predicted"/>
<dbReference type="AlphaFoldDB" id="A0A846N0I6"/>
<protein>
    <recommendedName>
        <fullName evidence="3">PAS domain-containing protein</fullName>
    </recommendedName>
</protein>
<dbReference type="EMBL" id="JAASRM010000001">
    <property type="protein sequence ID" value="NIK88861.1"/>
    <property type="molecule type" value="Genomic_DNA"/>
</dbReference>
<evidence type="ECO:0008006" key="3">
    <source>
        <dbReference type="Google" id="ProtNLM"/>
    </source>
</evidence>
<dbReference type="Proteomes" id="UP000570514">
    <property type="component" value="Unassembled WGS sequence"/>
</dbReference>
<gene>
    <name evidence="1" type="ORF">FHS83_002179</name>
</gene>
<dbReference type="InterPro" id="IPR009922">
    <property type="entry name" value="DUF1457"/>
</dbReference>
<evidence type="ECO:0000313" key="1">
    <source>
        <dbReference type="EMBL" id="NIK88861.1"/>
    </source>
</evidence>
<keyword evidence="2" id="KW-1185">Reference proteome</keyword>
<name>A0A846N0I6_9PROT</name>
<sequence length="166" mass="18496">MALRAVEIPDITTTDHIGLDALESAPLRLGYAYWRSLRGDRPYPSRSDIRPRDIAGILRHVSLLKFENGDFVHRIVGDAIVRAFDIPLQNRTVSELAAEEPGFVALLRPLLEQCRVTGEPFAIRGQTGRDIFRITFSHHEAVFLPLGPDAATVDHVLVVSSLFSRS</sequence>
<accession>A0A846N0I6</accession>
<reference evidence="1 2" key="1">
    <citation type="submission" date="2020-03" db="EMBL/GenBank/DDBJ databases">
        <title>Genomic Encyclopedia of Type Strains, Phase IV (KMG-IV): sequencing the most valuable type-strain genomes for metagenomic binning, comparative biology and taxonomic classification.</title>
        <authorList>
            <person name="Goeker M."/>
        </authorList>
    </citation>
    <scope>NUCLEOTIDE SEQUENCE [LARGE SCALE GENOMIC DNA]</scope>
    <source>
        <strain evidence="1 2">DSM 19867</strain>
    </source>
</reference>
<dbReference type="Pfam" id="PF07310">
    <property type="entry name" value="PAS_5"/>
    <property type="match status" value="1"/>
</dbReference>
<evidence type="ECO:0000313" key="2">
    <source>
        <dbReference type="Proteomes" id="UP000570514"/>
    </source>
</evidence>
<dbReference type="RefSeq" id="WP_167082997.1">
    <property type="nucleotide sequence ID" value="NZ_BAAADC010000001.1"/>
</dbReference>
<organism evidence="1 2">
    <name type="scientific">Rhizomicrobium palustre</name>
    <dbReference type="NCBI Taxonomy" id="189966"/>
    <lineage>
        <taxon>Bacteria</taxon>
        <taxon>Pseudomonadati</taxon>
        <taxon>Pseudomonadota</taxon>
        <taxon>Alphaproteobacteria</taxon>
        <taxon>Micropepsales</taxon>
        <taxon>Micropepsaceae</taxon>
        <taxon>Rhizomicrobium</taxon>
    </lineage>
</organism>